<comment type="similarity">
    <text evidence="1">Belongs to the NnrE/AIBP family.</text>
</comment>
<dbReference type="InterPro" id="IPR036652">
    <property type="entry name" value="YjeF_N_dom_sf"/>
</dbReference>
<dbReference type="AlphaFoldDB" id="A0AA40SNG6"/>
<proteinExistence type="inferred from homology"/>
<comment type="catalytic activity">
    <reaction evidence="1">
        <text>(6R)-NADPHX = (6S)-NADPHX</text>
        <dbReference type="Rhea" id="RHEA:32227"/>
        <dbReference type="ChEBI" id="CHEBI:64076"/>
        <dbReference type="ChEBI" id="CHEBI:64077"/>
        <dbReference type="EC" id="5.1.99.6"/>
    </reaction>
</comment>
<feature type="binding site" evidence="1">
    <location>
        <position position="89"/>
    </location>
    <ligand>
        <name>K(+)</name>
        <dbReference type="ChEBI" id="CHEBI:29103"/>
    </ligand>
</feature>
<dbReference type="Pfam" id="PF03853">
    <property type="entry name" value="YjeF_N"/>
    <property type="match status" value="1"/>
</dbReference>
<keyword evidence="5" id="KW-1185">Reference proteome</keyword>
<dbReference type="PROSITE" id="PS51385">
    <property type="entry name" value="YJEF_N"/>
    <property type="match status" value="1"/>
</dbReference>
<evidence type="ECO:0000256" key="1">
    <source>
        <dbReference type="HAMAP-Rule" id="MF_01966"/>
    </source>
</evidence>
<keyword evidence="4" id="KW-0808">Transferase</keyword>
<name>A0AA40SNG6_9MICO</name>
<comment type="caution">
    <text evidence="1">Lacks conserved residue(s) required for the propagation of feature annotation.</text>
</comment>
<feature type="domain" description="YjeF N-terminal" evidence="3">
    <location>
        <begin position="15"/>
        <end position="239"/>
    </location>
</feature>
<dbReference type="GO" id="GO:0052856">
    <property type="term" value="F:NAD(P)HX epimerase activity"/>
    <property type="evidence" value="ECO:0007669"/>
    <property type="project" value="UniProtKB-UniRule"/>
</dbReference>
<keyword evidence="1" id="KW-0521">NADP</keyword>
<dbReference type="InterPro" id="IPR004443">
    <property type="entry name" value="YjeF_N_dom"/>
</dbReference>
<keyword evidence="1" id="KW-0630">Potassium</keyword>
<dbReference type="Gene3D" id="3.40.50.10260">
    <property type="entry name" value="YjeF N-terminal domain"/>
    <property type="match status" value="1"/>
</dbReference>
<feature type="region of interest" description="Disordered" evidence="2">
    <location>
        <begin position="53"/>
        <end position="74"/>
    </location>
</feature>
<keyword evidence="4" id="KW-0418">Kinase</keyword>
<organism evidence="4 5">
    <name type="scientific">Microbacterium invictum</name>
    <dbReference type="NCBI Taxonomy" id="515415"/>
    <lineage>
        <taxon>Bacteria</taxon>
        <taxon>Bacillati</taxon>
        <taxon>Actinomycetota</taxon>
        <taxon>Actinomycetes</taxon>
        <taxon>Micrococcales</taxon>
        <taxon>Microbacteriaceae</taxon>
        <taxon>Microbacterium</taxon>
    </lineage>
</organism>
<dbReference type="EMBL" id="JACIFH010000001">
    <property type="protein sequence ID" value="MBB4139416.1"/>
    <property type="molecule type" value="Genomic_DNA"/>
</dbReference>
<keyword evidence="1" id="KW-0413">Isomerase</keyword>
<keyword evidence="1" id="KW-0520">NAD</keyword>
<feature type="binding site" evidence="1">
    <location>
        <position position="186"/>
    </location>
    <ligand>
        <name>K(+)</name>
        <dbReference type="ChEBI" id="CHEBI:29103"/>
    </ligand>
</feature>
<feature type="binding site" evidence="1">
    <location>
        <position position="144"/>
    </location>
    <ligand>
        <name>K(+)</name>
        <dbReference type="ChEBI" id="CHEBI:29103"/>
    </ligand>
</feature>
<dbReference type="RefSeq" id="WP_183499086.1">
    <property type="nucleotide sequence ID" value="NZ_BAABCO010000001.1"/>
</dbReference>
<sequence>MTDHVRVPTYSAAQVRSAEAPLLEAGVPLMAQASDALARVVLSLLPETTGAAAEDAADSPATDSSLSPASPASAPARPRVLVLAGSGDNGADALFAAAHLTERADVDVILTGTRAHPQALAAATAAGAVPHDPIVAADYEIVVDGILGIGTGAEPALRGTARTVVSALLPAIRDGRTRVVAVDLPSGLQPDTGRTADDVVLPASITVTFGAVKTGLAAARGLTGEIVLVDLGLPLPDGAGSAQVTRFSDMSV</sequence>
<accession>A0AA40SNG6</accession>
<evidence type="ECO:0000313" key="4">
    <source>
        <dbReference type="EMBL" id="MBB4139416.1"/>
    </source>
</evidence>
<dbReference type="GO" id="GO:0046872">
    <property type="term" value="F:metal ion binding"/>
    <property type="evidence" value="ECO:0007669"/>
    <property type="project" value="UniProtKB-KW"/>
</dbReference>
<keyword evidence="1" id="KW-0547">Nucleotide-binding</keyword>
<evidence type="ECO:0000256" key="2">
    <source>
        <dbReference type="SAM" id="MobiDB-lite"/>
    </source>
</evidence>
<gene>
    <name evidence="1" type="primary">nnrE</name>
    <name evidence="4" type="ORF">BKA10_001210</name>
</gene>
<dbReference type="SUPFAM" id="SSF64153">
    <property type="entry name" value="YjeF N-terminal domain-like"/>
    <property type="match status" value="1"/>
</dbReference>
<evidence type="ECO:0000313" key="5">
    <source>
        <dbReference type="Proteomes" id="UP000549113"/>
    </source>
</evidence>
<comment type="cofactor">
    <cofactor evidence="1">
        <name>K(+)</name>
        <dbReference type="ChEBI" id="CHEBI:29103"/>
    </cofactor>
    <text evidence="1">Binds 1 potassium ion per subunit.</text>
</comment>
<dbReference type="GO" id="GO:0000166">
    <property type="term" value="F:nucleotide binding"/>
    <property type="evidence" value="ECO:0007669"/>
    <property type="project" value="UniProtKB-KW"/>
</dbReference>
<comment type="function">
    <text evidence="1">Catalyzes the epimerization of the S- and R-forms of NAD(P)HX, a damaged form of NAD(P)H that is a result of enzymatic or heat-dependent hydration. This is a prerequisite for the S-specific NAD(P)H-hydrate dehydratase to allow the repair of both epimers of NAD(P)HX.</text>
</comment>
<protein>
    <recommendedName>
        <fullName evidence="1">NAD(P)H-hydrate epimerase</fullName>
        <ecNumber evidence="1">5.1.99.6</ecNumber>
    </recommendedName>
    <alternativeName>
        <fullName evidence="1">NAD(P)HX epimerase</fullName>
    </alternativeName>
</protein>
<comment type="caution">
    <text evidence="4">The sequence shown here is derived from an EMBL/GenBank/DDBJ whole genome shotgun (WGS) entry which is preliminary data.</text>
</comment>
<feature type="binding site" evidence="1">
    <location>
        <begin position="88"/>
        <end position="92"/>
    </location>
    <ligand>
        <name>(6S)-NADPHX</name>
        <dbReference type="ChEBI" id="CHEBI:64076"/>
    </ligand>
</feature>
<comment type="catalytic activity">
    <reaction evidence="1">
        <text>(6R)-NADHX = (6S)-NADHX</text>
        <dbReference type="Rhea" id="RHEA:32215"/>
        <dbReference type="ChEBI" id="CHEBI:64074"/>
        <dbReference type="ChEBI" id="CHEBI:64075"/>
        <dbReference type="EC" id="5.1.99.6"/>
    </reaction>
</comment>
<dbReference type="GO" id="GO:0016301">
    <property type="term" value="F:kinase activity"/>
    <property type="evidence" value="ECO:0007669"/>
    <property type="project" value="UniProtKB-KW"/>
</dbReference>
<dbReference type="Proteomes" id="UP000549113">
    <property type="component" value="Unassembled WGS sequence"/>
</dbReference>
<reference evidence="4 5" key="1">
    <citation type="submission" date="2020-08" db="EMBL/GenBank/DDBJ databases">
        <title>Sequencing the genomes of 1000 actinobacteria strains.</title>
        <authorList>
            <person name="Klenk H.-P."/>
        </authorList>
    </citation>
    <scope>NUCLEOTIDE SEQUENCE [LARGE SCALE GENOMIC DNA]</scope>
    <source>
        <strain evidence="4 5">DSM 19600</strain>
    </source>
</reference>
<feature type="binding site" evidence="1">
    <location>
        <position position="183"/>
    </location>
    <ligand>
        <name>(6S)-NADPHX</name>
        <dbReference type="ChEBI" id="CHEBI:64076"/>
    </ligand>
</feature>
<keyword evidence="1" id="KW-0479">Metal-binding</keyword>
<dbReference type="EC" id="5.1.99.6" evidence="1"/>
<evidence type="ECO:0000259" key="3">
    <source>
        <dbReference type="PROSITE" id="PS51385"/>
    </source>
</evidence>
<dbReference type="HAMAP" id="MF_01966">
    <property type="entry name" value="NADHX_epimerase"/>
    <property type="match status" value="1"/>
</dbReference>